<evidence type="ECO:0000313" key="2">
    <source>
        <dbReference type="EMBL" id="KAH3783487.1"/>
    </source>
</evidence>
<sequence>MIAKNLNLLQLNNYVYIKEDVIDLKCRSMRDNLLFVGITEVVDTEQPSIGRSLIALDGTQDVSSDIPYAAKGTTTSGRFRTEDCGSKVIRFCRVTLTDFGPRKCDSD</sequence>
<dbReference type="Proteomes" id="UP000828390">
    <property type="component" value="Unassembled WGS sequence"/>
</dbReference>
<accession>A0A9D4ISP0</accession>
<reference evidence="2" key="2">
    <citation type="submission" date="2020-11" db="EMBL/GenBank/DDBJ databases">
        <authorList>
            <person name="McCartney M.A."/>
            <person name="Auch B."/>
            <person name="Kono T."/>
            <person name="Mallez S."/>
            <person name="Becker A."/>
            <person name="Gohl D.M."/>
            <person name="Silverstein K.A.T."/>
            <person name="Koren S."/>
            <person name="Bechman K.B."/>
            <person name="Herman A."/>
            <person name="Abrahante J.E."/>
            <person name="Garbe J."/>
        </authorList>
    </citation>
    <scope>NUCLEOTIDE SEQUENCE</scope>
    <source>
        <strain evidence="2">Duluth1</strain>
        <tissue evidence="2">Whole animal</tissue>
    </source>
</reference>
<gene>
    <name evidence="1" type="ORF">DPMN_161423</name>
    <name evidence="2" type="ORF">DPMN_161425</name>
</gene>
<proteinExistence type="predicted"/>
<dbReference type="EMBL" id="JAIWYP010000008">
    <property type="protein sequence ID" value="KAH3783487.1"/>
    <property type="molecule type" value="Genomic_DNA"/>
</dbReference>
<dbReference type="EMBL" id="JAIWYP010000008">
    <property type="protein sequence ID" value="KAH3783485.1"/>
    <property type="molecule type" value="Genomic_DNA"/>
</dbReference>
<reference evidence="2" key="1">
    <citation type="journal article" date="2019" name="bioRxiv">
        <title>The Genome of the Zebra Mussel, Dreissena polymorpha: A Resource for Invasive Species Research.</title>
        <authorList>
            <person name="McCartney M.A."/>
            <person name="Auch B."/>
            <person name="Kono T."/>
            <person name="Mallez S."/>
            <person name="Zhang Y."/>
            <person name="Obille A."/>
            <person name="Becker A."/>
            <person name="Abrahante J.E."/>
            <person name="Garbe J."/>
            <person name="Badalamenti J.P."/>
            <person name="Herman A."/>
            <person name="Mangelson H."/>
            <person name="Liachko I."/>
            <person name="Sullivan S."/>
            <person name="Sone E.D."/>
            <person name="Koren S."/>
            <person name="Silverstein K.A.T."/>
            <person name="Beckman K.B."/>
            <person name="Gohl D.M."/>
        </authorList>
    </citation>
    <scope>NUCLEOTIDE SEQUENCE</scope>
    <source>
        <strain evidence="2">Duluth1</strain>
        <tissue evidence="2">Whole animal</tissue>
    </source>
</reference>
<dbReference type="AlphaFoldDB" id="A0A9D4ISP0"/>
<evidence type="ECO:0000313" key="3">
    <source>
        <dbReference type="Proteomes" id="UP000828390"/>
    </source>
</evidence>
<organism evidence="2 3">
    <name type="scientific">Dreissena polymorpha</name>
    <name type="common">Zebra mussel</name>
    <name type="synonym">Mytilus polymorpha</name>
    <dbReference type="NCBI Taxonomy" id="45954"/>
    <lineage>
        <taxon>Eukaryota</taxon>
        <taxon>Metazoa</taxon>
        <taxon>Spiralia</taxon>
        <taxon>Lophotrochozoa</taxon>
        <taxon>Mollusca</taxon>
        <taxon>Bivalvia</taxon>
        <taxon>Autobranchia</taxon>
        <taxon>Heteroconchia</taxon>
        <taxon>Euheterodonta</taxon>
        <taxon>Imparidentia</taxon>
        <taxon>Neoheterodontei</taxon>
        <taxon>Myida</taxon>
        <taxon>Dreissenoidea</taxon>
        <taxon>Dreissenidae</taxon>
        <taxon>Dreissena</taxon>
    </lineage>
</organism>
<name>A0A9D4ISP0_DREPO</name>
<evidence type="ECO:0000313" key="1">
    <source>
        <dbReference type="EMBL" id="KAH3783485.1"/>
    </source>
</evidence>
<protein>
    <submittedName>
        <fullName evidence="2">Uncharacterized protein</fullName>
    </submittedName>
</protein>
<comment type="caution">
    <text evidence="2">The sequence shown here is derived from an EMBL/GenBank/DDBJ whole genome shotgun (WGS) entry which is preliminary data.</text>
</comment>
<keyword evidence="3" id="KW-1185">Reference proteome</keyword>